<evidence type="ECO:0000256" key="3">
    <source>
        <dbReference type="ARBA" id="ARBA00023002"/>
    </source>
</evidence>
<keyword evidence="9" id="KW-1185">Reference proteome</keyword>
<keyword evidence="3" id="KW-0560">Oxidoreductase</keyword>
<evidence type="ECO:0000256" key="4">
    <source>
        <dbReference type="PIRSR" id="PIRSR000097-1"/>
    </source>
</evidence>
<dbReference type="Pfam" id="PF00248">
    <property type="entry name" value="Aldo_ket_red"/>
    <property type="match status" value="1"/>
</dbReference>
<dbReference type="GeneID" id="30197562"/>
<dbReference type="PANTHER" id="PTHR43827">
    <property type="entry name" value="2,5-DIKETO-D-GLUCONIC ACID REDUCTASE"/>
    <property type="match status" value="1"/>
</dbReference>
<keyword evidence="2" id="KW-0521">NADP</keyword>
<dbReference type="GO" id="GO:0016616">
    <property type="term" value="F:oxidoreductase activity, acting on the CH-OH group of donors, NAD or NADP as acceptor"/>
    <property type="evidence" value="ECO:0007669"/>
    <property type="project" value="UniProtKB-ARBA"/>
</dbReference>
<dbReference type="InterPro" id="IPR036812">
    <property type="entry name" value="NAD(P)_OxRdtase_dom_sf"/>
</dbReference>
<evidence type="ECO:0000313" key="8">
    <source>
        <dbReference type="EMBL" id="ODQ57845.1"/>
    </source>
</evidence>
<dbReference type="InterPro" id="IPR023210">
    <property type="entry name" value="NADP_OxRdtase_dom"/>
</dbReference>
<dbReference type="FunFam" id="3.20.20.100:FF:000002">
    <property type="entry name" value="2,5-diketo-D-gluconic acid reductase A"/>
    <property type="match status" value="1"/>
</dbReference>
<evidence type="ECO:0000259" key="7">
    <source>
        <dbReference type="Pfam" id="PF00248"/>
    </source>
</evidence>
<dbReference type="PRINTS" id="PR00069">
    <property type="entry name" value="ALDKETRDTASE"/>
</dbReference>
<proteinExistence type="inferred from homology"/>
<organism evidence="8 9">
    <name type="scientific">Wickerhamomyces anomalus (strain ATCC 58044 / CBS 1984 / NCYC 433 / NRRL Y-366-8)</name>
    <name type="common">Yeast</name>
    <name type="synonym">Hansenula anomala</name>
    <dbReference type="NCBI Taxonomy" id="683960"/>
    <lineage>
        <taxon>Eukaryota</taxon>
        <taxon>Fungi</taxon>
        <taxon>Dikarya</taxon>
        <taxon>Ascomycota</taxon>
        <taxon>Saccharomycotina</taxon>
        <taxon>Saccharomycetes</taxon>
        <taxon>Phaffomycetales</taxon>
        <taxon>Wickerhamomycetaceae</taxon>
        <taxon>Wickerhamomyces</taxon>
    </lineage>
</organism>
<dbReference type="PANTHER" id="PTHR43827:SF3">
    <property type="entry name" value="NADP-DEPENDENT OXIDOREDUCTASE DOMAIN-CONTAINING PROTEIN"/>
    <property type="match status" value="1"/>
</dbReference>
<protein>
    <recommendedName>
        <fullName evidence="7">NADP-dependent oxidoreductase domain-containing protein</fullName>
    </recommendedName>
</protein>
<dbReference type="CDD" id="cd19071">
    <property type="entry name" value="AKR_AKR1-5-like"/>
    <property type="match status" value="1"/>
</dbReference>
<dbReference type="STRING" id="683960.A0A1E3NXL9"/>
<dbReference type="SUPFAM" id="SSF51430">
    <property type="entry name" value="NAD(P)-linked oxidoreductase"/>
    <property type="match status" value="1"/>
</dbReference>
<dbReference type="OrthoDB" id="416253at2759"/>
<evidence type="ECO:0000256" key="2">
    <source>
        <dbReference type="ARBA" id="ARBA00022857"/>
    </source>
</evidence>
<feature type="site" description="Lowers pKa of active site Tyr" evidence="6">
    <location>
        <position position="77"/>
    </location>
</feature>
<dbReference type="Proteomes" id="UP000094112">
    <property type="component" value="Unassembled WGS sequence"/>
</dbReference>
<dbReference type="InterPro" id="IPR020471">
    <property type="entry name" value="AKR"/>
</dbReference>
<dbReference type="AlphaFoldDB" id="A0A1E3NXL9"/>
<dbReference type="PIRSF" id="PIRSF000097">
    <property type="entry name" value="AKR"/>
    <property type="match status" value="1"/>
</dbReference>
<evidence type="ECO:0000256" key="6">
    <source>
        <dbReference type="PIRSR" id="PIRSR000097-3"/>
    </source>
</evidence>
<dbReference type="PROSITE" id="PS00062">
    <property type="entry name" value="ALDOKETO_REDUCTASE_2"/>
    <property type="match status" value="1"/>
</dbReference>
<feature type="active site" description="Proton donor" evidence="4">
    <location>
        <position position="52"/>
    </location>
</feature>
<feature type="binding site" evidence="5">
    <location>
        <position position="110"/>
    </location>
    <ligand>
        <name>substrate</name>
    </ligand>
</feature>
<gene>
    <name evidence="8" type="ORF">WICANDRAFT_101262</name>
</gene>
<dbReference type="Gene3D" id="3.20.20.100">
    <property type="entry name" value="NADP-dependent oxidoreductase domain"/>
    <property type="match status" value="1"/>
</dbReference>
<accession>A0A1E3NXL9</accession>
<dbReference type="InterPro" id="IPR018170">
    <property type="entry name" value="Aldo/ket_reductase_CS"/>
</dbReference>
<evidence type="ECO:0000313" key="9">
    <source>
        <dbReference type="Proteomes" id="UP000094112"/>
    </source>
</evidence>
<feature type="domain" description="NADP-dependent oxidoreductase" evidence="7">
    <location>
        <begin position="20"/>
        <end position="205"/>
    </location>
</feature>
<dbReference type="EMBL" id="KV454212">
    <property type="protein sequence ID" value="ODQ57845.1"/>
    <property type="molecule type" value="Genomic_DNA"/>
</dbReference>
<reference evidence="8 9" key="1">
    <citation type="journal article" date="2016" name="Proc. Natl. Acad. Sci. U.S.A.">
        <title>Comparative genomics of biotechnologically important yeasts.</title>
        <authorList>
            <person name="Riley R."/>
            <person name="Haridas S."/>
            <person name="Wolfe K.H."/>
            <person name="Lopes M.R."/>
            <person name="Hittinger C.T."/>
            <person name="Goeker M."/>
            <person name="Salamov A.A."/>
            <person name="Wisecaver J.H."/>
            <person name="Long T.M."/>
            <person name="Calvey C.H."/>
            <person name="Aerts A.L."/>
            <person name="Barry K.W."/>
            <person name="Choi C."/>
            <person name="Clum A."/>
            <person name="Coughlan A.Y."/>
            <person name="Deshpande S."/>
            <person name="Douglass A.P."/>
            <person name="Hanson S.J."/>
            <person name="Klenk H.-P."/>
            <person name="LaButti K.M."/>
            <person name="Lapidus A."/>
            <person name="Lindquist E.A."/>
            <person name="Lipzen A.M."/>
            <person name="Meier-Kolthoff J.P."/>
            <person name="Ohm R.A."/>
            <person name="Otillar R.P."/>
            <person name="Pangilinan J.L."/>
            <person name="Peng Y."/>
            <person name="Rokas A."/>
            <person name="Rosa C.A."/>
            <person name="Scheuner C."/>
            <person name="Sibirny A.A."/>
            <person name="Slot J.C."/>
            <person name="Stielow J.B."/>
            <person name="Sun H."/>
            <person name="Kurtzman C.P."/>
            <person name="Blackwell M."/>
            <person name="Grigoriev I.V."/>
            <person name="Jeffries T.W."/>
        </authorList>
    </citation>
    <scope>NUCLEOTIDE SEQUENCE [LARGE SCALE GENOMIC DNA]</scope>
    <source>
        <strain evidence="9">ATCC 58044 / CBS 1984 / NCYC 433 / NRRL Y-366-8</strain>
    </source>
</reference>
<name>A0A1E3NXL9_WICAA</name>
<sequence>MQENLPTAILNNGVVMPVFGLGTWQSKPNEVCNAVEFALKNNYRLIDTAAIYGNEHEVGEGIKRSGISRAELFITTKLWNSHHDPVDVEIALDESLNKLGLDYIDLYLMHYPCANDKEMFLKDQYVKADIDFVDTWKAMEGLLESGKVRAIGISNFSLSETQKLLESCAIKPQVHQMEMHPYLKQSEFLDFHKKNDIHVTAYSAFDNEPKILSHPSVLEISKRLGKPASQLLVSWAIKRGTSIIPKTVTFKRILENYEGHDLECPGKKP</sequence>
<comment type="similarity">
    <text evidence="1">Belongs to the aldo/keto reductase family.</text>
</comment>
<evidence type="ECO:0000256" key="1">
    <source>
        <dbReference type="ARBA" id="ARBA00007905"/>
    </source>
</evidence>
<dbReference type="RefSeq" id="XP_019037052.1">
    <property type="nucleotide sequence ID" value="XM_019180316.1"/>
</dbReference>
<evidence type="ECO:0000256" key="5">
    <source>
        <dbReference type="PIRSR" id="PIRSR000097-2"/>
    </source>
</evidence>